<feature type="binding site" evidence="3">
    <location>
        <position position="153"/>
    </location>
    <ligand>
        <name>a divalent metal cation</name>
        <dbReference type="ChEBI" id="CHEBI:60240"/>
        <label>2</label>
    </ligand>
</feature>
<dbReference type="CDD" id="cd01310">
    <property type="entry name" value="TatD_DNAse"/>
    <property type="match status" value="1"/>
</dbReference>
<evidence type="ECO:0000256" key="1">
    <source>
        <dbReference type="ARBA" id="ARBA00022723"/>
    </source>
</evidence>
<evidence type="ECO:0000313" key="4">
    <source>
        <dbReference type="EMBL" id="TCO78636.1"/>
    </source>
</evidence>
<dbReference type="Proteomes" id="UP000294919">
    <property type="component" value="Unassembled WGS sequence"/>
</dbReference>
<dbReference type="InterPro" id="IPR018228">
    <property type="entry name" value="DNase_TatD-rel_CS"/>
</dbReference>
<dbReference type="FunFam" id="3.20.20.140:FF:000005">
    <property type="entry name" value="TatD family hydrolase"/>
    <property type="match status" value="1"/>
</dbReference>
<dbReference type="InterPro" id="IPR032466">
    <property type="entry name" value="Metal_Hydrolase"/>
</dbReference>
<dbReference type="GO" id="GO:0016788">
    <property type="term" value="F:hydrolase activity, acting on ester bonds"/>
    <property type="evidence" value="ECO:0007669"/>
    <property type="project" value="InterPro"/>
</dbReference>
<dbReference type="PIRSF" id="PIRSF005902">
    <property type="entry name" value="DNase_TatD"/>
    <property type="match status" value="1"/>
</dbReference>
<evidence type="ECO:0000256" key="3">
    <source>
        <dbReference type="PIRSR" id="PIRSR005902-1"/>
    </source>
</evidence>
<reference evidence="4 5" key="1">
    <citation type="submission" date="2019-03" db="EMBL/GenBank/DDBJ databases">
        <title>Genomic Encyclopedia of Type Strains, Phase IV (KMG-IV): sequencing the most valuable type-strain genomes for metagenomic binning, comparative biology and taxonomic classification.</title>
        <authorList>
            <person name="Goeker M."/>
        </authorList>
    </citation>
    <scope>NUCLEOTIDE SEQUENCE [LARGE SCALE GENOMIC DNA]</scope>
    <source>
        <strain evidence="4 5">DSM 102940</strain>
    </source>
</reference>
<dbReference type="PANTHER" id="PTHR46124">
    <property type="entry name" value="D-AMINOACYL-TRNA DEACYLASE"/>
    <property type="match status" value="1"/>
</dbReference>
<dbReference type="InterPro" id="IPR015991">
    <property type="entry name" value="TatD/YcfH-like"/>
</dbReference>
<dbReference type="PROSITE" id="PS01137">
    <property type="entry name" value="TATD_1"/>
    <property type="match status" value="1"/>
</dbReference>
<keyword evidence="5" id="KW-1185">Reference proteome</keyword>
<dbReference type="OrthoDB" id="9810005at2"/>
<evidence type="ECO:0000313" key="5">
    <source>
        <dbReference type="Proteomes" id="UP000294919"/>
    </source>
</evidence>
<name>A0A4R2L478_9FIRM</name>
<feature type="binding site" evidence="3">
    <location>
        <position position="203"/>
    </location>
    <ligand>
        <name>a divalent metal cation</name>
        <dbReference type="ChEBI" id="CHEBI:60240"/>
        <label>1</label>
    </ligand>
</feature>
<dbReference type="PROSITE" id="PS01090">
    <property type="entry name" value="TATD_2"/>
    <property type="match status" value="1"/>
</dbReference>
<evidence type="ECO:0000256" key="2">
    <source>
        <dbReference type="ARBA" id="ARBA00022801"/>
    </source>
</evidence>
<dbReference type="Pfam" id="PF01026">
    <property type="entry name" value="TatD_DNase"/>
    <property type="match status" value="1"/>
</dbReference>
<dbReference type="GO" id="GO:0004536">
    <property type="term" value="F:DNA nuclease activity"/>
    <property type="evidence" value="ECO:0007669"/>
    <property type="project" value="InterPro"/>
</dbReference>
<organism evidence="4 5">
    <name type="scientific">Marinisporobacter balticus</name>
    <dbReference type="NCBI Taxonomy" id="2018667"/>
    <lineage>
        <taxon>Bacteria</taxon>
        <taxon>Bacillati</taxon>
        <taxon>Bacillota</taxon>
        <taxon>Clostridia</taxon>
        <taxon>Peptostreptococcales</taxon>
        <taxon>Thermotaleaceae</taxon>
        <taxon>Marinisporobacter</taxon>
    </lineage>
</organism>
<dbReference type="GO" id="GO:0005829">
    <property type="term" value="C:cytosol"/>
    <property type="evidence" value="ECO:0007669"/>
    <property type="project" value="TreeGrafter"/>
</dbReference>
<dbReference type="InterPro" id="IPR001130">
    <property type="entry name" value="TatD-like"/>
</dbReference>
<feature type="binding site" evidence="3">
    <location>
        <position position="128"/>
    </location>
    <ligand>
        <name>a divalent metal cation</name>
        <dbReference type="ChEBI" id="CHEBI:60240"/>
        <label>2</label>
    </ligand>
</feature>
<feature type="binding site" evidence="3">
    <location>
        <position position="92"/>
    </location>
    <ligand>
        <name>a divalent metal cation</name>
        <dbReference type="ChEBI" id="CHEBI:60240"/>
        <label>1</label>
    </ligand>
</feature>
<gene>
    <name evidence="4" type="ORF">EV214_10419</name>
</gene>
<feature type="binding site" evidence="3">
    <location>
        <position position="6"/>
    </location>
    <ligand>
        <name>a divalent metal cation</name>
        <dbReference type="ChEBI" id="CHEBI:60240"/>
        <label>1</label>
    </ligand>
</feature>
<dbReference type="RefSeq" id="WP_132243089.1">
    <property type="nucleotide sequence ID" value="NZ_SLWV01000004.1"/>
</dbReference>
<proteinExistence type="predicted"/>
<keyword evidence="1 3" id="KW-0479">Metal-binding</keyword>
<dbReference type="SUPFAM" id="SSF51556">
    <property type="entry name" value="Metallo-dependent hydrolases"/>
    <property type="match status" value="1"/>
</dbReference>
<dbReference type="NCBIfam" id="TIGR00010">
    <property type="entry name" value="YchF/TatD family DNA exonuclease"/>
    <property type="match status" value="1"/>
</dbReference>
<keyword evidence="2" id="KW-0378">Hydrolase</keyword>
<dbReference type="EMBL" id="SLWV01000004">
    <property type="protein sequence ID" value="TCO78636.1"/>
    <property type="molecule type" value="Genomic_DNA"/>
</dbReference>
<comment type="caution">
    <text evidence="4">The sequence shown here is derived from an EMBL/GenBank/DDBJ whole genome shotgun (WGS) entry which is preliminary data.</text>
</comment>
<dbReference type="GO" id="GO:0046872">
    <property type="term" value="F:metal ion binding"/>
    <property type="evidence" value="ECO:0007669"/>
    <property type="project" value="UniProtKB-KW"/>
</dbReference>
<dbReference type="PANTHER" id="PTHR46124:SF2">
    <property type="entry name" value="D-AMINOACYL-TRNA DEACYLASE"/>
    <property type="match status" value="1"/>
</dbReference>
<feature type="binding site" evidence="3">
    <location>
        <position position="8"/>
    </location>
    <ligand>
        <name>a divalent metal cation</name>
        <dbReference type="ChEBI" id="CHEBI:60240"/>
        <label>1</label>
    </ligand>
</feature>
<dbReference type="AlphaFoldDB" id="A0A4R2L478"/>
<dbReference type="Gene3D" id="3.20.20.140">
    <property type="entry name" value="Metal-dependent hydrolases"/>
    <property type="match status" value="1"/>
</dbReference>
<protein>
    <submittedName>
        <fullName evidence="4">TatD DNase family protein</fullName>
    </submittedName>
</protein>
<sequence length="255" mass="28826">MLFDSHAHLNDARFEGEQEKIIQNAIAHGISYILNAGADFESSVKSIELAHKYDRVYASVGVHPHDAENMDDITLALLKGLARKPKVVAIGEIGLDYYYDHSPRDIQKEWFRRQIGLAKEVNLPIIIHDRDANDDVMRILKEEKAFDTGVVLHCFSGSVELARQYIKLGAYISIAGPVTFKNARKTVEVVENIPLEYLFVETDSPYLTPVPFRGKRNEMAYVRYVAEKVAEIKGLSLEEVANQTTENAKKFFGIK</sequence>
<accession>A0A4R2L478</accession>